<sequence length="387" mass="45034">MYLMEWMVVLDHKRYKPGSIWDEQQKKNAEREKQHEKKLFSQGLGHLLTTKESDIHESRSEVVDDNGSIYRKTDIYLDVCTYNDDKRGLITLLMAVVCLYLIGGAEFLISLLRELFTGYSTDGEISHYDSDLFFPLVIFGCAVPLIWFVFFRYLIKIWNLEALTIRRLVVRFNRETRQVYFLRPGFLGGVKTYGWEEVDAILPKNMPNHEGIGGMLVLAVKTEENENPYRNFGVDGAFLGLPSRDYQHLLSFWEYIRRFMEDGADAVPAPKRLRSKWPNPLSSMWTVSRLSLPGGFDLGRSFLWLRLALTPVFVIWGLGHYASLLLSYEGRFPKAIRQASGESELRSWLELLAYNLLPLLYTAAGLWLYYAWRHGLDWRLPLRYWGG</sequence>
<keyword evidence="1" id="KW-0472">Membrane</keyword>
<feature type="transmembrane region" description="Helical" evidence="1">
    <location>
        <begin position="303"/>
        <end position="322"/>
    </location>
</feature>
<protein>
    <recommendedName>
        <fullName evidence="2">DUF6708 domain-containing protein</fullName>
    </recommendedName>
</protein>
<evidence type="ECO:0000259" key="2">
    <source>
        <dbReference type="Pfam" id="PF20455"/>
    </source>
</evidence>
<organism evidence="3 4">
    <name type="scientific">Chromobacterium haemolyticum</name>
    <dbReference type="NCBI Taxonomy" id="394935"/>
    <lineage>
        <taxon>Bacteria</taxon>
        <taxon>Pseudomonadati</taxon>
        <taxon>Pseudomonadota</taxon>
        <taxon>Betaproteobacteria</taxon>
        <taxon>Neisseriales</taxon>
        <taxon>Chromobacteriaceae</taxon>
        <taxon>Chromobacterium</taxon>
    </lineage>
</organism>
<evidence type="ECO:0000313" key="3">
    <source>
        <dbReference type="EMBL" id="OQS31763.1"/>
    </source>
</evidence>
<feature type="transmembrane region" description="Helical" evidence="1">
    <location>
        <begin position="352"/>
        <end position="372"/>
    </location>
</feature>
<dbReference type="Proteomes" id="UP000192721">
    <property type="component" value="Unassembled WGS sequence"/>
</dbReference>
<accession>A0A1W0CAJ8</accession>
<keyword evidence="1" id="KW-1133">Transmembrane helix</keyword>
<reference evidence="3 4" key="1">
    <citation type="submission" date="2017-02" db="EMBL/GenBank/DDBJ databases">
        <title>Chromobacterium haemolyticum H5244.</title>
        <authorList>
            <person name="Gulvik C.A."/>
        </authorList>
    </citation>
    <scope>NUCLEOTIDE SEQUENCE [LARGE SCALE GENOMIC DNA]</scope>
    <source>
        <strain evidence="3 4">H5244</strain>
    </source>
</reference>
<evidence type="ECO:0000313" key="4">
    <source>
        <dbReference type="Proteomes" id="UP000192721"/>
    </source>
</evidence>
<comment type="caution">
    <text evidence="3">The sequence shown here is derived from an EMBL/GenBank/DDBJ whole genome shotgun (WGS) entry which is preliminary data.</text>
</comment>
<dbReference type="RefSeq" id="WP_081557058.1">
    <property type="nucleotide sequence ID" value="NZ_MUKV01000056.1"/>
</dbReference>
<feature type="transmembrane region" description="Helical" evidence="1">
    <location>
        <begin position="89"/>
        <end position="112"/>
    </location>
</feature>
<name>A0A1W0CAJ8_9NEIS</name>
<proteinExistence type="predicted"/>
<dbReference type="AlphaFoldDB" id="A0A1W0CAJ8"/>
<keyword evidence="1" id="KW-0812">Transmembrane</keyword>
<evidence type="ECO:0000256" key="1">
    <source>
        <dbReference type="SAM" id="Phobius"/>
    </source>
</evidence>
<dbReference type="EMBL" id="MUKV01000056">
    <property type="protein sequence ID" value="OQS31763.1"/>
    <property type="molecule type" value="Genomic_DNA"/>
</dbReference>
<dbReference type="Pfam" id="PF20455">
    <property type="entry name" value="DUF6708"/>
    <property type="match status" value="1"/>
</dbReference>
<feature type="transmembrane region" description="Helical" evidence="1">
    <location>
        <begin position="132"/>
        <end position="155"/>
    </location>
</feature>
<gene>
    <name evidence="3" type="ORF">B0T45_22590</name>
</gene>
<dbReference type="InterPro" id="IPR046554">
    <property type="entry name" value="DUF6708"/>
</dbReference>
<feature type="domain" description="DUF6708" evidence="2">
    <location>
        <begin position="151"/>
        <end position="341"/>
    </location>
</feature>